<gene>
    <name evidence="2" type="ORF">Goklo_029199</name>
</gene>
<dbReference type="PANTHER" id="PTHR31286:SF153">
    <property type="entry name" value="DUF4283 DOMAIN PROTEIN"/>
    <property type="match status" value="1"/>
</dbReference>
<dbReference type="OrthoDB" id="1029220at2759"/>
<name>A0A7J8W537_9ROSI</name>
<evidence type="ECO:0000256" key="1">
    <source>
        <dbReference type="SAM" id="MobiDB-lite"/>
    </source>
</evidence>
<dbReference type="EMBL" id="JABFAB010235615">
    <property type="protein sequence ID" value="MBA0670187.1"/>
    <property type="molecule type" value="Genomic_DNA"/>
</dbReference>
<evidence type="ECO:0000313" key="2">
    <source>
        <dbReference type="EMBL" id="MBA0670187.1"/>
    </source>
</evidence>
<dbReference type="PANTHER" id="PTHR31286">
    <property type="entry name" value="GLYCINE-RICH CELL WALL STRUCTURAL PROTEIN 1.8-LIKE"/>
    <property type="match status" value="1"/>
</dbReference>
<feature type="region of interest" description="Disordered" evidence="1">
    <location>
        <begin position="1"/>
        <end position="27"/>
    </location>
</feature>
<keyword evidence="3" id="KW-1185">Reference proteome</keyword>
<dbReference type="Proteomes" id="UP000593573">
    <property type="component" value="Unassembled WGS sequence"/>
</dbReference>
<accession>A0A7J8W537</accession>
<organism evidence="2 3">
    <name type="scientific">Gossypium klotzschianum</name>
    <dbReference type="NCBI Taxonomy" id="34286"/>
    <lineage>
        <taxon>Eukaryota</taxon>
        <taxon>Viridiplantae</taxon>
        <taxon>Streptophyta</taxon>
        <taxon>Embryophyta</taxon>
        <taxon>Tracheophyta</taxon>
        <taxon>Spermatophyta</taxon>
        <taxon>Magnoliopsida</taxon>
        <taxon>eudicotyledons</taxon>
        <taxon>Gunneridae</taxon>
        <taxon>Pentapetalae</taxon>
        <taxon>rosids</taxon>
        <taxon>malvids</taxon>
        <taxon>Malvales</taxon>
        <taxon>Malvaceae</taxon>
        <taxon>Malvoideae</taxon>
        <taxon>Gossypium</taxon>
    </lineage>
</organism>
<dbReference type="InterPro" id="IPR040256">
    <property type="entry name" value="At4g02000-like"/>
</dbReference>
<dbReference type="AlphaFoldDB" id="A0A7J8W537"/>
<sequence>MESEFAGLSLDEEEEEEILQVQNDSDPVSEEEILSLLKGGEDPLRVPLITSPFWVQVHGVPIGFYSENLAMQLGNFIGNFQDYDGSSLGKENINFMRIRVQVDIQRPLKRKKQATMIPFVKLKWRLGLKLMNWDEICPCEHSPEEPKQ</sequence>
<reference evidence="2 3" key="1">
    <citation type="journal article" date="2019" name="Genome Biol. Evol.">
        <title>Insights into the evolution of the New World diploid cottons (Gossypium, subgenus Houzingenia) based on genome sequencing.</title>
        <authorList>
            <person name="Grover C.E."/>
            <person name="Arick M.A. 2nd"/>
            <person name="Thrash A."/>
            <person name="Conover J.L."/>
            <person name="Sanders W.S."/>
            <person name="Peterson D.G."/>
            <person name="Frelichowski J.E."/>
            <person name="Scheffler J.A."/>
            <person name="Scheffler B.E."/>
            <person name="Wendel J.F."/>
        </authorList>
    </citation>
    <scope>NUCLEOTIDE SEQUENCE [LARGE SCALE GENOMIC DNA]</scope>
    <source>
        <strain evidence="2">57</strain>
        <tissue evidence="2">Leaf</tissue>
    </source>
</reference>
<comment type="caution">
    <text evidence="2">The sequence shown here is derived from an EMBL/GenBank/DDBJ whole genome shotgun (WGS) entry which is preliminary data.</text>
</comment>
<evidence type="ECO:0008006" key="4">
    <source>
        <dbReference type="Google" id="ProtNLM"/>
    </source>
</evidence>
<evidence type="ECO:0000313" key="3">
    <source>
        <dbReference type="Proteomes" id="UP000593573"/>
    </source>
</evidence>
<protein>
    <recommendedName>
        <fullName evidence="4">DUF4283 domain-containing protein</fullName>
    </recommendedName>
</protein>
<proteinExistence type="predicted"/>